<evidence type="ECO:0000313" key="2">
    <source>
        <dbReference type="Proteomes" id="UP001062846"/>
    </source>
</evidence>
<comment type="caution">
    <text evidence="1">The sequence shown here is derived from an EMBL/GenBank/DDBJ whole genome shotgun (WGS) entry which is preliminary data.</text>
</comment>
<sequence length="104" mass="11014">MTAPECANPLFPVVSSTQYLSCVVPSLQSCGFPSCCKWSLVLLICSTVMIGSAKCQEQVIADIAGMGYDLFGPRAKSTCAALIFGSISSFGINYNCNAVMRSQL</sequence>
<proteinExistence type="predicted"/>
<dbReference type="Proteomes" id="UP001062846">
    <property type="component" value="Chromosome 6"/>
</dbReference>
<gene>
    <name evidence="1" type="ORF">RHMOL_Rhmol06G0033300</name>
</gene>
<keyword evidence="2" id="KW-1185">Reference proteome</keyword>
<organism evidence="1 2">
    <name type="scientific">Rhododendron molle</name>
    <name type="common">Chinese azalea</name>
    <name type="synonym">Azalea mollis</name>
    <dbReference type="NCBI Taxonomy" id="49168"/>
    <lineage>
        <taxon>Eukaryota</taxon>
        <taxon>Viridiplantae</taxon>
        <taxon>Streptophyta</taxon>
        <taxon>Embryophyta</taxon>
        <taxon>Tracheophyta</taxon>
        <taxon>Spermatophyta</taxon>
        <taxon>Magnoliopsida</taxon>
        <taxon>eudicotyledons</taxon>
        <taxon>Gunneridae</taxon>
        <taxon>Pentapetalae</taxon>
        <taxon>asterids</taxon>
        <taxon>Ericales</taxon>
        <taxon>Ericaceae</taxon>
        <taxon>Ericoideae</taxon>
        <taxon>Rhodoreae</taxon>
        <taxon>Rhododendron</taxon>
    </lineage>
</organism>
<reference evidence="1" key="1">
    <citation type="submission" date="2022-02" db="EMBL/GenBank/DDBJ databases">
        <title>Plant Genome Project.</title>
        <authorList>
            <person name="Zhang R.-G."/>
        </authorList>
    </citation>
    <scope>NUCLEOTIDE SEQUENCE</scope>
    <source>
        <strain evidence="1">AT1</strain>
    </source>
</reference>
<protein>
    <submittedName>
        <fullName evidence="1">Uncharacterized protein</fullName>
    </submittedName>
</protein>
<evidence type="ECO:0000313" key="1">
    <source>
        <dbReference type="EMBL" id="KAI8549550.1"/>
    </source>
</evidence>
<accession>A0ACC0N8N9</accession>
<dbReference type="EMBL" id="CM046393">
    <property type="protein sequence ID" value="KAI8549550.1"/>
    <property type="molecule type" value="Genomic_DNA"/>
</dbReference>
<name>A0ACC0N8N9_RHOML</name>